<name>A0ACC3ZC54_COLTU</name>
<accession>A0ACC3ZC54</accession>
<sequence length="103" mass="11623">MAEPNSFEKRQSLYRPKEGFHAPNKSFISVILNVVLFTVKQLVLFCYAGTAVSTVFTFFILSLPFGRQFEGMVRLSFHIIRMELGQSYVSLPAGGGTIRKKQT</sequence>
<organism evidence="1 2">
    <name type="scientific">Colletotrichum truncatum</name>
    <name type="common">Anthracnose fungus</name>
    <name type="synonym">Colletotrichum capsici</name>
    <dbReference type="NCBI Taxonomy" id="5467"/>
    <lineage>
        <taxon>Eukaryota</taxon>
        <taxon>Fungi</taxon>
        <taxon>Dikarya</taxon>
        <taxon>Ascomycota</taxon>
        <taxon>Pezizomycotina</taxon>
        <taxon>Sordariomycetes</taxon>
        <taxon>Hypocreomycetidae</taxon>
        <taxon>Glomerellales</taxon>
        <taxon>Glomerellaceae</taxon>
        <taxon>Colletotrichum</taxon>
        <taxon>Colletotrichum truncatum species complex</taxon>
    </lineage>
</organism>
<keyword evidence="2" id="KW-1185">Reference proteome</keyword>
<comment type="caution">
    <text evidence="1">The sequence shown here is derived from an EMBL/GenBank/DDBJ whole genome shotgun (WGS) entry which is preliminary data.</text>
</comment>
<proteinExistence type="predicted"/>
<evidence type="ECO:0000313" key="1">
    <source>
        <dbReference type="EMBL" id="KAL0941712.1"/>
    </source>
</evidence>
<evidence type="ECO:0000313" key="2">
    <source>
        <dbReference type="Proteomes" id="UP000805649"/>
    </source>
</evidence>
<protein>
    <submittedName>
        <fullName evidence="1">Uncharacterized protein</fullName>
    </submittedName>
</protein>
<dbReference type="EMBL" id="VUJX02000002">
    <property type="protein sequence ID" value="KAL0941712.1"/>
    <property type="molecule type" value="Genomic_DNA"/>
</dbReference>
<reference evidence="1 2" key="1">
    <citation type="journal article" date="2020" name="Phytopathology">
        <title>Genome Sequence Resources of Colletotrichum truncatum, C. plurivorum, C. musicola, and C. sojae: Four Species Pathogenic to Soybean (Glycine max).</title>
        <authorList>
            <person name="Rogerio F."/>
            <person name="Boufleur T.R."/>
            <person name="Ciampi-Guillardi M."/>
            <person name="Sukno S.A."/>
            <person name="Thon M.R."/>
            <person name="Massola Junior N.S."/>
            <person name="Baroncelli R."/>
        </authorList>
    </citation>
    <scope>NUCLEOTIDE SEQUENCE [LARGE SCALE GENOMIC DNA]</scope>
    <source>
        <strain evidence="1 2">CMES1059</strain>
    </source>
</reference>
<dbReference type="Proteomes" id="UP000805649">
    <property type="component" value="Unassembled WGS sequence"/>
</dbReference>
<gene>
    <name evidence="1" type="ORF">CTRU02_204475</name>
</gene>